<keyword evidence="1" id="KW-0812">Transmembrane</keyword>
<comment type="caution">
    <text evidence="2">The sequence shown here is derived from an EMBL/GenBank/DDBJ whole genome shotgun (WGS) entry which is preliminary data.</text>
</comment>
<proteinExistence type="predicted"/>
<dbReference type="InterPro" id="IPR032675">
    <property type="entry name" value="LRR_dom_sf"/>
</dbReference>
<dbReference type="PROSITE" id="PS51450">
    <property type="entry name" value="LRR"/>
    <property type="match status" value="1"/>
</dbReference>
<reference evidence="2" key="1">
    <citation type="journal article" date="2022" name="Int. J. Mol. Sci.">
        <title>Draft Genome of Tanacetum Coccineum: Genomic Comparison of Closely Related Tanacetum-Family Plants.</title>
        <authorList>
            <person name="Yamashiro T."/>
            <person name="Shiraishi A."/>
            <person name="Nakayama K."/>
            <person name="Satake H."/>
        </authorList>
    </citation>
    <scope>NUCLEOTIDE SEQUENCE</scope>
</reference>
<feature type="transmembrane region" description="Helical" evidence="1">
    <location>
        <begin position="276"/>
        <end position="300"/>
    </location>
</feature>
<dbReference type="EMBL" id="BQNB010008837">
    <property type="protein sequence ID" value="GJS54972.1"/>
    <property type="molecule type" value="Genomic_DNA"/>
</dbReference>
<dbReference type="Pfam" id="PF00560">
    <property type="entry name" value="LRR_1"/>
    <property type="match status" value="1"/>
</dbReference>
<protein>
    <submittedName>
        <fullName evidence="2">MDIS1-interacting receptor like kinase 2-like protein</fullName>
    </submittedName>
</protein>
<evidence type="ECO:0000313" key="2">
    <source>
        <dbReference type="EMBL" id="GJS54972.1"/>
    </source>
</evidence>
<reference evidence="2" key="2">
    <citation type="submission" date="2022-01" db="EMBL/GenBank/DDBJ databases">
        <authorList>
            <person name="Yamashiro T."/>
            <person name="Shiraishi A."/>
            <person name="Satake H."/>
            <person name="Nakayama K."/>
        </authorList>
    </citation>
    <scope>NUCLEOTIDE SEQUENCE</scope>
</reference>
<keyword evidence="3" id="KW-1185">Reference proteome</keyword>
<dbReference type="Proteomes" id="UP001151760">
    <property type="component" value="Unassembled WGS sequence"/>
</dbReference>
<gene>
    <name evidence="2" type="ORF">Tco_0628334</name>
</gene>
<dbReference type="Gene3D" id="3.80.10.10">
    <property type="entry name" value="Ribonuclease Inhibitor"/>
    <property type="match status" value="3"/>
</dbReference>
<accession>A0ABQ4WQ24</accession>
<keyword evidence="1" id="KW-1133">Transmembrane helix</keyword>
<dbReference type="InterPro" id="IPR001611">
    <property type="entry name" value="Leu-rich_rpt"/>
</dbReference>
<evidence type="ECO:0000313" key="3">
    <source>
        <dbReference type="Proteomes" id="UP001151760"/>
    </source>
</evidence>
<organism evidence="2 3">
    <name type="scientific">Tanacetum coccineum</name>
    <dbReference type="NCBI Taxonomy" id="301880"/>
    <lineage>
        <taxon>Eukaryota</taxon>
        <taxon>Viridiplantae</taxon>
        <taxon>Streptophyta</taxon>
        <taxon>Embryophyta</taxon>
        <taxon>Tracheophyta</taxon>
        <taxon>Spermatophyta</taxon>
        <taxon>Magnoliopsida</taxon>
        <taxon>eudicotyledons</taxon>
        <taxon>Gunneridae</taxon>
        <taxon>Pentapetalae</taxon>
        <taxon>asterids</taxon>
        <taxon>campanulids</taxon>
        <taxon>Asterales</taxon>
        <taxon>Asteraceae</taxon>
        <taxon>Asteroideae</taxon>
        <taxon>Anthemideae</taxon>
        <taxon>Anthemidinae</taxon>
        <taxon>Tanacetum</taxon>
    </lineage>
</organism>
<sequence>MALMDCLGRNVSEHYCTWSEISCNEPGSVISIELDSNFGSGPYDLGNLDFSSFSNLARLIIRGWLLEGRIPKQIGMLSNLAHLSLRGNYLNGTLPVSLTNLTKLVVLDLYENNFTSTIPSQIGNLKNLLHLDLSQNQFSGLIPSSLGSMVNLTYLDLTLNNFIGSIPSSLELSNLQKLMVLNLADNDLGGSIPLNITNLKYLEHIDLSKNRMTGVVITLKGCPKLHYLDLSSNNFVGEALTYGDFLFNLWFLNQSENHLTTTVPTDPPNTALSNRLFHHLIIILPVIVGICFLLLGWVLLAHRSQGYKDQFELANFKTWRCVAFDIEIMTGTICV</sequence>
<dbReference type="Pfam" id="PF13855">
    <property type="entry name" value="LRR_8"/>
    <property type="match status" value="2"/>
</dbReference>
<name>A0ABQ4WQ24_9ASTR</name>
<dbReference type="PRINTS" id="PR00019">
    <property type="entry name" value="LEURICHRPT"/>
</dbReference>
<evidence type="ECO:0000256" key="1">
    <source>
        <dbReference type="SAM" id="Phobius"/>
    </source>
</evidence>
<dbReference type="SUPFAM" id="SSF52058">
    <property type="entry name" value="L domain-like"/>
    <property type="match status" value="1"/>
</dbReference>
<keyword evidence="1" id="KW-0472">Membrane</keyword>
<dbReference type="PANTHER" id="PTHR48065">
    <property type="entry name" value="OS10G0469600 PROTEIN"/>
    <property type="match status" value="1"/>
</dbReference>